<proteinExistence type="predicted"/>
<dbReference type="Proteomes" id="UP000886520">
    <property type="component" value="Chromosome 12"/>
</dbReference>
<evidence type="ECO:0000313" key="2">
    <source>
        <dbReference type="EMBL" id="KAI5072314.1"/>
    </source>
</evidence>
<evidence type="ECO:0000313" key="3">
    <source>
        <dbReference type="Proteomes" id="UP000886520"/>
    </source>
</evidence>
<keyword evidence="1" id="KW-0732">Signal</keyword>
<accession>A0A9D4UR46</accession>
<keyword evidence="3" id="KW-1185">Reference proteome</keyword>
<dbReference type="AlphaFoldDB" id="A0A9D4UR46"/>
<sequence>MAALRVLSATCLGVFCISCVFGYGQAETLEMKFCTTCLTQRRISKAEVEEVNCKHRLISSWPVNVDVDLKGCFSLATADPPPLPLPPPQPWVPQSPPPPLQCFVELTIWEDAGATQGVSVTRTLTYDFFTGSYSDSKVVATCPFVRTFPKEPTTTKKFTPKESTTSVSTWADTLKKLKRIKFPVHL</sequence>
<evidence type="ECO:0000256" key="1">
    <source>
        <dbReference type="SAM" id="SignalP"/>
    </source>
</evidence>
<comment type="caution">
    <text evidence="2">The sequence shown here is derived from an EMBL/GenBank/DDBJ whole genome shotgun (WGS) entry which is preliminary data.</text>
</comment>
<feature type="signal peptide" evidence="1">
    <location>
        <begin position="1"/>
        <end position="26"/>
    </location>
</feature>
<dbReference type="EMBL" id="JABFUD020000012">
    <property type="protein sequence ID" value="KAI5072314.1"/>
    <property type="molecule type" value="Genomic_DNA"/>
</dbReference>
<organism evidence="2 3">
    <name type="scientific">Adiantum capillus-veneris</name>
    <name type="common">Maidenhair fern</name>
    <dbReference type="NCBI Taxonomy" id="13818"/>
    <lineage>
        <taxon>Eukaryota</taxon>
        <taxon>Viridiplantae</taxon>
        <taxon>Streptophyta</taxon>
        <taxon>Embryophyta</taxon>
        <taxon>Tracheophyta</taxon>
        <taxon>Polypodiopsida</taxon>
        <taxon>Polypodiidae</taxon>
        <taxon>Polypodiales</taxon>
        <taxon>Pteridineae</taxon>
        <taxon>Pteridaceae</taxon>
        <taxon>Vittarioideae</taxon>
        <taxon>Adiantum</taxon>
    </lineage>
</organism>
<gene>
    <name evidence="2" type="ORF">GOP47_0012420</name>
</gene>
<protein>
    <submittedName>
        <fullName evidence="2">Uncharacterized protein</fullName>
    </submittedName>
</protein>
<name>A0A9D4UR46_ADICA</name>
<feature type="chain" id="PRO_5039403411" evidence="1">
    <location>
        <begin position="27"/>
        <end position="186"/>
    </location>
</feature>
<reference evidence="2" key="1">
    <citation type="submission" date="2021-01" db="EMBL/GenBank/DDBJ databases">
        <title>Adiantum capillus-veneris genome.</title>
        <authorList>
            <person name="Fang Y."/>
            <person name="Liao Q."/>
        </authorList>
    </citation>
    <scope>NUCLEOTIDE SEQUENCE</scope>
    <source>
        <strain evidence="2">H3</strain>
        <tissue evidence="2">Leaf</tissue>
    </source>
</reference>